<dbReference type="PANTHER" id="PTHR36174">
    <property type="entry name" value="LIPID II:GLYCINE GLYCYLTRANSFERASE"/>
    <property type="match status" value="1"/>
</dbReference>
<dbReference type="STRING" id="272942.RCAP_rcc01917"/>
<dbReference type="Gene3D" id="3.40.630.30">
    <property type="match status" value="1"/>
</dbReference>
<dbReference type="InterPro" id="IPR016181">
    <property type="entry name" value="Acyl_CoA_acyltransferase"/>
</dbReference>
<proteinExistence type="predicted"/>
<dbReference type="RefSeq" id="WP_013067641.1">
    <property type="nucleotide sequence ID" value="NC_014034.1"/>
</dbReference>
<dbReference type="EMBL" id="CP001312">
    <property type="protein sequence ID" value="ADE85662.1"/>
    <property type="molecule type" value="Genomic_DNA"/>
</dbReference>
<evidence type="ECO:0000313" key="1">
    <source>
        <dbReference type="EMBL" id="ADE85662.1"/>
    </source>
</evidence>
<dbReference type="eggNOG" id="COG2348">
    <property type="taxonomic scope" value="Bacteria"/>
</dbReference>
<protein>
    <recommendedName>
        <fullName evidence="3">GNAT family N-acetyltransferase</fullName>
    </recommendedName>
</protein>
<name>D5AUM3_RHOCB</name>
<dbReference type="SUPFAM" id="SSF55729">
    <property type="entry name" value="Acyl-CoA N-acyltransferases (Nat)"/>
    <property type="match status" value="1"/>
</dbReference>
<reference key="1">
    <citation type="submission" date="2008-12" db="EMBL/GenBank/DDBJ databases">
        <title>Complete genome sequence of Rhodobacter capsulatus SB1003.</title>
        <authorList>
            <person name="Strnad H."/>
            <person name="Lapidus A."/>
            <person name="Vlcek C."/>
            <person name="Ulbrich P."/>
            <person name="Paces J."/>
            <person name="Maltsev N."/>
            <person name="Kumar V."/>
            <person name="Kogan Y."/>
            <person name="Milgram A."/>
            <person name="Rebrekov D."/>
            <person name="Mazur M."/>
            <person name="Cox R."/>
            <person name="Kyrpides N."/>
            <person name="Kolar M."/>
            <person name="Sachova J."/>
            <person name="Ridl J."/>
            <person name="Ivanova N."/>
            <person name="Kapatral V."/>
            <person name="Los T."/>
            <person name="Lykidis A."/>
            <person name="Mikhailova N."/>
            <person name="Reznik G."/>
            <person name="Vasieva O."/>
            <person name="Fonstein M."/>
            <person name="Paces V."/>
            <person name="Haselkorn R."/>
        </authorList>
    </citation>
    <scope>NUCLEOTIDE SEQUENCE</scope>
    <source>
        <strain>SB1003</strain>
    </source>
</reference>
<gene>
    <name evidence="1" type="ordered locus">RCAP_rcc01917</name>
</gene>
<dbReference type="Proteomes" id="UP000002361">
    <property type="component" value="Chromosome"/>
</dbReference>
<sequence length="300" mass="31542">MDRIEITTFAPAEPGAFDAAVAALSPAAALQARACYGEIAAAAGRGLRRLQIGAGGRRIGLAQVLGRGGLWLCSRGPVFVPDLPEEIRRRALRALARALPGLLIVTPETPVAGPGLVPLITARHQAIWDLSPEEAALRAGLQGKWRNRLVTAERAGLRVRVEPAADWLIAAEAQQRRDRGYRALPPAFAAAWGATRPRIGAGAFRRAPAAVPRQPGVMVLRAGAGASYHLGWSGPEGRAAGAHNLLLWQAALRLRAQGVRHFDLGDINSEAGAGLMRFKLGTGAAVQALGATVWVLPGRG</sequence>
<dbReference type="HOGENOM" id="CLU_072557_0_0_5"/>
<dbReference type="GeneID" id="31490792"/>
<evidence type="ECO:0008006" key="3">
    <source>
        <dbReference type="Google" id="ProtNLM"/>
    </source>
</evidence>
<dbReference type="OrthoDB" id="341858at2"/>
<organism evidence="1 2">
    <name type="scientific">Rhodobacter capsulatus (strain ATCC BAA-309 / NBRC 16581 / SB1003)</name>
    <dbReference type="NCBI Taxonomy" id="272942"/>
    <lineage>
        <taxon>Bacteria</taxon>
        <taxon>Pseudomonadati</taxon>
        <taxon>Pseudomonadota</taxon>
        <taxon>Alphaproteobacteria</taxon>
        <taxon>Rhodobacterales</taxon>
        <taxon>Rhodobacter group</taxon>
        <taxon>Rhodobacter</taxon>
    </lineage>
</organism>
<dbReference type="InterPro" id="IPR050644">
    <property type="entry name" value="PG_Glycine_Bridge_Synth"/>
</dbReference>
<dbReference type="PANTHER" id="PTHR36174:SF1">
    <property type="entry name" value="LIPID II:GLYCINE GLYCYLTRANSFERASE"/>
    <property type="match status" value="1"/>
</dbReference>
<dbReference type="KEGG" id="rcp:RCAP_rcc01917"/>
<keyword evidence="2" id="KW-1185">Reference proteome</keyword>
<accession>D5AUM3</accession>
<dbReference type="AlphaFoldDB" id="D5AUM3"/>
<evidence type="ECO:0000313" key="2">
    <source>
        <dbReference type="Proteomes" id="UP000002361"/>
    </source>
</evidence>
<reference evidence="1 2" key="2">
    <citation type="journal article" date="2010" name="J. Bacteriol.">
        <title>Complete genome sequence of the photosynthetic purple nonsulfur bacterium Rhodobacter capsulatus SB 1003.</title>
        <authorList>
            <person name="Strnad H."/>
            <person name="Lapidus A."/>
            <person name="Paces J."/>
            <person name="Ulbrich P."/>
            <person name="Vlcek C."/>
            <person name="Paces V."/>
            <person name="Haselkorn R."/>
        </authorList>
    </citation>
    <scope>NUCLEOTIDE SEQUENCE [LARGE SCALE GENOMIC DNA]</scope>
    <source>
        <strain evidence="2">ATCC BAA-309 / NBRC 16581 / SB1003</strain>
    </source>
</reference>